<feature type="transmembrane region" description="Helical" evidence="1">
    <location>
        <begin position="35"/>
        <end position="57"/>
    </location>
</feature>
<keyword evidence="1" id="KW-0812">Transmembrane</keyword>
<dbReference type="PIRSF" id="PIRSF033101">
    <property type="entry name" value="UCP033101"/>
    <property type="match status" value="1"/>
</dbReference>
<dbReference type="EMBL" id="FQTU01000018">
    <property type="protein sequence ID" value="SHF19275.1"/>
    <property type="molecule type" value="Genomic_DNA"/>
</dbReference>
<dbReference type="InterPro" id="IPR011397">
    <property type="entry name" value="YhfC"/>
</dbReference>
<dbReference type="OrthoDB" id="9807167at2"/>
<sequence length="255" mass="28543">MVDIKYFLAALISFLLSVVFPIILLVYIKSKHKSGWAYILAGAMFFFVFQMMLRIPLISYLQGQVWFYINVASNRTLMAVFLSFTAGIFEEIGRYIAFLLLKRKLSYENALGYGVGHGGFESIAIVGITSTANFVAISNLTFGWFDSLVSALPNIFLDMEALRALFLTVEPHLFIAGGLERVFALILHIGLSVMVAKSVYQRKPGLLIAAIMLHGGINLIAITMPNIYLAEGFLMIIALISVVYIRRQKNFADRY</sequence>
<feature type="transmembrane region" description="Helical" evidence="1">
    <location>
        <begin position="227"/>
        <end position="245"/>
    </location>
</feature>
<reference evidence="2 3" key="1">
    <citation type="submission" date="2016-11" db="EMBL/GenBank/DDBJ databases">
        <authorList>
            <person name="Jaros S."/>
            <person name="Januszkiewicz K."/>
            <person name="Wedrychowicz H."/>
        </authorList>
    </citation>
    <scope>NUCLEOTIDE SEQUENCE [LARGE SCALE GENOMIC DNA]</scope>
    <source>
        <strain evidence="2 3">DSM 14828</strain>
    </source>
</reference>
<evidence type="ECO:0000256" key="1">
    <source>
        <dbReference type="SAM" id="Phobius"/>
    </source>
</evidence>
<evidence type="ECO:0000313" key="3">
    <source>
        <dbReference type="Proteomes" id="UP000184251"/>
    </source>
</evidence>
<dbReference type="Proteomes" id="UP000184251">
    <property type="component" value="Unassembled WGS sequence"/>
</dbReference>
<keyword evidence="1" id="KW-1133">Transmembrane helix</keyword>
<protein>
    <submittedName>
        <fullName evidence="2">Uncharacterized membrane protein YhfC</fullName>
    </submittedName>
</protein>
<accession>A0A1M4ZMW9</accession>
<keyword evidence="1" id="KW-0472">Membrane</keyword>
<dbReference type="STRING" id="1120975.SAMN02746064_02094"/>
<feature type="transmembrane region" description="Helical" evidence="1">
    <location>
        <begin position="6"/>
        <end position="28"/>
    </location>
</feature>
<gene>
    <name evidence="2" type="ORF">SAMN02746064_02094</name>
</gene>
<feature type="transmembrane region" description="Helical" evidence="1">
    <location>
        <begin position="173"/>
        <end position="193"/>
    </location>
</feature>
<organism evidence="2 3">
    <name type="scientific">Alkalibacter saccharofermentans DSM 14828</name>
    <dbReference type="NCBI Taxonomy" id="1120975"/>
    <lineage>
        <taxon>Bacteria</taxon>
        <taxon>Bacillati</taxon>
        <taxon>Bacillota</taxon>
        <taxon>Clostridia</taxon>
        <taxon>Eubacteriales</taxon>
        <taxon>Eubacteriaceae</taxon>
        <taxon>Alkalibacter</taxon>
    </lineage>
</organism>
<feature type="transmembrane region" description="Helical" evidence="1">
    <location>
        <begin position="122"/>
        <end position="145"/>
    </location>
</feature>
<feature type="transmembrane region" description="Helical" evidence="1">
    <location>
        <begin position="77"/>
        <end position="101"/>
    </location>
</feature>
<dbReference type="AlphaFoldDB" id="A0A1M4ZMW9"/>
<feature type="transmembrane region" description="Helical" evidence="1">
    <location>
        <begin position="205"/>
        <end position="221"/>
    </location>
</feature>
<dbReference type="Pfam" id="PF10086">
    <property type="entry name" value="YhfC"/>
    <property type="match status" value="1"/>
</dbReference>
<keyword evidence="3" id="KW-1185">Reference proteome</keyword>
<name>A0A1M4ZMW9_9FIRM</name>
<evidence type="ECO:0000313" key="2">
    <source>
        <dbReference type="EMBL" id="SHF19275.1"/>
    </source>
</evidence>
<dbReference type="RefSeq" id="WP_073271822.1">
    <property type="nucleotide sequence ID" value="NZ_FQTU01000018.1"/>
</dbReference>
<proteinExistence type="predicted"/>